<evidence type="ECO:0000256" key="16">
    <source>
        <dbReference type="HAMAP-Rule" id="MF_00404"/>
    </source>
</evidence>
<comment type="function">
    <text evidence="2 16 17">Catalyzes the decarboxylation of oxaloacetate coupled to Na(+) translocation.</text>
</comment>
<keyword evidence="6 16" id="KW-0813">Transport</keyword>
<keyword evidence="8 16" id="KW-0812">Transmembrane</keyword>
<dbReference type="RefSeq" id="WP_290262541.1">
    <property type="nucleotide sequence ID" value="NZ_JAUFQG010000004.1"/>
</dbReference>
<proteinExistence type="inferred from homology"/>
<keyword evidence="9 16" id="KW-1278">Translocase</keyword>
<gene>
    <name evidence="16" type="primary">oadG</name>
    <name evidence="18" type="ORF">ACFOX3_17845</name>
</gene>
<keyword evidence="19" id="KW-1185">Reference proteome</keyword>
<dbReference type="HAMAP" id="MF_00404">
    <property type="entry name" value="OadG"/>
    <property type="match status" value="1"/>
</dbReference>
<comment type="subunit">
    <text evidence="5 16">Heterotrimer of an alpha, a beta and a gamma subunit.</text>
</comment>
<evidence type="ECO:0000256" key="9">
    <source>
        <dbReference type="ARBA" id="ARBA00022967"/>
    </source>
</evidence>
<evidence type="ECO:0000256" key="6">
    <source>
        <dbReference type="ARBA" id="ARBA00022448"/>
    </source>
</evidence>
<dbReference type="InterPro" id="IPR023424">
    <property type="entry name" value="OadG"/>
</dbReference>
<evidence type="ECO:0000256" key="11">
    <source>
        <dbReference type="ARBA" id="ARBA00023053"/>
    </source>
</evidence>
<dbReference type="Pfam" id="PF04277">
    <property type="entry name" value="OAD_gamma"/>
    <property type="match status" value="1"/>
</dbReference>
<reference evidence="19" key="1">
    <citation type="journal article" date="2019" name="Int. J. Syst. Evol. Microbiol.">
        <title>The Global Catalogue of Microorganisms (GCM) 10K type strain sequencing project: providing services to taxonomists for standard genome sequencing and annotation.</title>
        <authorList>
            <consortium name="The Broad Institute Genomics Platform"/>
            <consortium name="The Broad Institute Genome Sequencing Center for Infectious Disease"/>
            <person name="Wu L."/>
            <person name="Ma J."/>
        </authorList>
    </citation>
    <scope>NUCLEOTIDE SEQUENCE [LARGE SCALE GENOMIC DNA]</scope>
    <source>
        <strain evidence="19">CECT 8570</strain>
    </source>
</reference>
<evidence type="ECO:0000256" key="12">
    <source>
        <dbReference type="ARBA" id="ARBA00023065"/>
    </source>
</evidence>
<organism evidence="18 19">
    <name type="scientific">Simiduia curdlanivorans</name>
    <dbReference type="NCBI Taxonomy" id="1492769"/>
    <lineage>
        <taxon>Bacteria</taxon>
        <taxon>Pseudomonadati</taxon>
        <taxon>Pseudomonadota</taxon>
        <taxon>Gammaproteobacteria</taxon>
        <taxon>Cellvibrionales</taxon>
        <taxon>Cellvibrionaceae</taxon>
        <taxon>Simiduia</taxon>
    </lineage>
</organism>
<protein>
    <recommendedName>
        <fullName evidence="16">Probable oxaloacetate decarboxylase gamma chain</fullName>
        <ecNumber evidence="16">7.2.4.2</ecNumber>
    </recommendedName>
</protein>
<dbReference type="InterPro" id="IPR005899">
    <property type="entry name" value="Na_pump_deCOase"/>
</dbReference>
<comment type="subcellular location">
    <subcellularLocation>
        <location evidence="3 16 17">Cell membrane</location>
        <topology evidence="3 16 17">Single-pass membrane protein</topology>
    </subcellularLocation>
</comment>
<comment type="catalytic activity">
    <reaction evidence="15 16 17">
        <text>oxaloacetate + 2 Na(+)(in) + H(+) = pyruvate + 2 Na(+)(out) + CO2</text>
        <dbReference type="Rhea" id="RHEA:57724"/>
        <dbReference type="ChEBI" id="CHEBI:15361"/>
        <dbReference type="ChEBI" id="CHEBI:15378"/>
        <dbReference type="ChEBI" id="CHEBI:16452"/>
        <dbReference type="ChEBI" id="CHEBI:16526"/>
        <dbReference type="ChEBI" id="CHEBI:29101"/>
        <dbReference type="EC" id="7.2.4.2"/>
    </reaction>
</comment>
<evidence type="ECO:0000256" key="15">
    <source>
        <dbReference type="ARBA" id="ARBA00048176"/>
    </source>
</evidence>
<name>A0ABV8VAT4_9GAMM</name>
<evidence type="ECO:0000256" key="4">
    <source>
        <dbReference type="ARBA" id="ARBA00005844"/>
    </source>
</evidence>
<evidence type="ECO:0000256" key="17">
    <source>
        <dbReference type="RuleBase" id="RU004278"/>
    </source>
</evidence>
<dbReference type="NCBIfam" id="TIGR01195">
    <property type="entry name" value="oadG_fam"/>
    <property type="match status" value="1"/>
</dbReference>
<accession>A0ABV8VAT4</accession>
<evidence type="ECO:0000256" key="14">
    <source>
        <dbReference type="ARBA" id="ARBA00023201"/>
    </source>
</evidence>
<dbReference type="Proteomes" id="UP001595840">
    <property type="component" value="Unassembled WGS sequence"/>
</dbReference>
<evidence type="ECO:0000313" key="19">
    <source>
        <dbReference type="Proteomes" id="UP001595840"/>
    </source>
</evidence>
<feature type="transmembrane region" description="Helical" evidence="16 17">
    <location>
        <begin position="12"/>
        <end position="34"/>
    </location>
</feature>
<evidence type="ECO:0000313" key="18">
    <source>
        <dbReference type="EMBL" id="MFC4364179.1"/>
    </source>
</evidence>
<keyword evidence="11 16" id="KW-0915">Sodium</keyword>
<keyword evidence="10 16" id="KW-1133">Transmembrane helix</keyword>
<evidence type="ECO:0000256" key="13">
    <source>
        <dbReference type="ARBA" id="ARBA00023136"/>
    </source>
</evidence>
<dbReference type="EC" id="7.2.4.2" evidence="16"/>
<keyword evidence="13 16" id="KW-0472">Membrane</keyword>
<comment type="similarity">
    <text evidence="4 16 17">Belongs to the OadG family.</text>
</comment>
<evidence type="ECO:0000256" key="10">
    <source>
        <dbReference type="ARBA" id="ARBA00022989"/>
    </source>
</evidence>
<comment type="caution">
    <text evidence="18">The sequence shown here is derived from an EMBL/GenBank/DDBJ whole genome shotgun (WGS) entry which is preliminary data.</text>
</comment>
<comment type="cofactor">
    <cofactor evidence="1 16 17">
        <name>Na(+)</name>
        <dbReference type="ChEBI" id="CHEBI:29101"/>
    </cofactor>
</comment>
<dbReference type="EMBL" id="JBHSCX010000021">
    <property type="protein sequence ID" value="MFC4364179.1"/>
    <property type="molecule type" value="Genomic_DNA"/>
</dbReference>
<evidence type="ECO:0000256" key="2">
    <source>
        <dbReference type="ARBA" id="ARBA00003002"/>
    </source>
</evidence>
<evidence type="ECO:0000256" key="7">
    <source>
        <dbReference type="ARBA" id="ARBA00022475"/>
    </source>
</evidence>
<keyword evidence="12 16" id="KW-0406">Ion transport</keyword>
<keyword evidence="14 16" id="KW-0739">Sodium transport</keyword>
<evidence type="ECO:0000256" key="8">
    <source>
        <dbReference type="ARBA" id="ARBA00022692"/>
    </source>
</evidence>
<evidence type="ECO:0000256" key="3">
    <source>
        <dbReference type="ARBA" id="ARBA00004162"/>
    </source>
</evidence>
<evidence type="ECO:0000256" key="1">
    <source>
        <dbReference type="ARBA" id="ARBA00001959"/>
    </source>
</evidence>
<sequence>MQQEIIQQGADLMLYGMGTVFTFLTLLVIITGIMSSLVTRFFPEAEKPVAPVPVPVGQVDARTLAVIKAAIEQHRKR</sequence>
<evidence type="ECO:0000256" key="5">
    <source>
        <dbReference type="ARBA" id="ARBA00011869"/>
    </source>
</evidence>
<keyword evidence="7 16" id="KW-1003">Cell membrane</keyword>